<dbReference type="Proteomes" id="UP000527355">
    <property type="component" value="Unassembled WGS sequence"/>
</dbReference>
<dbReference type="EMBL" id="JABWUV010000055">
    <property type="protein sequence ID" value="KAF6267455.1"/>
    <property type="molecule type" value="Genomic_DNA"/>
</dbReference>
<organism evidence="2 3">
    <name type="scientific">Myotis myotis</name>
    <name type="common">Greater mouse-eared bat</name>
    <name type="synonym">Vespertilio myotis</name>
    <dbReference type="NCBI Taxonomy" id="51298"/>
    <lineage>
        <taxon>Eukaryota</taxon>
        <taxon>Metazoa</taxon>
        <taxon>Chordata</taxon>
        <taxon>Craniata</taxon>
        <taxon>Vertebrata</taxon>
        <taxon>Euteleostomi</taxon>
        <taxon>Mammalia</taxon>
        <taxon>Eutheria</taxon>
        <taxon>Laurasiatheria</taxon>
        <taxon>Chiroptera</taxon>
        <taxon>Yangochiroptera</taxon>
        <taxon>Vespertilionidae</taxon>
        <taxon>Myotis</taxon>
    </lineage>
</organism>
<accession>A0A7J7QUR4</accession>
<reference evidence="2 3" key="1">
    <citation type="journal article" date="2020" name="Nature">
        <title>Six reference-quality genomes reveal evolution of bat adaptations.</title>
        <authorList>
            <person name="Jebb D."/>
            <person name="Huang Z."/>
            <person name="Pippel M."/>
            <person name="Hughes G.M."/>
            <person name="Lavrichenko K."/>
            <person name="Devanna P."/>
            <person name="Winkler S."/>
            <person name="Jermiin L.S."/>
            <person name="Skirmuntt E.C."/>
            <person name="Katzourakis A."/>
            <person name="Burkitt-Gray L."/>
            <person name="Ray D.A."/>
            <person name="Sullivan K.A.M."/>
            <person name="Roscito J.G."/>
            <person name="Kirilenko B.M."/>
            <person name="Davalos L.M."/>
            <person name="Corthals A.P."/>
            <person name="Power M.L."/>
            <person name="Jones G."/>
            <person name="Ransome R.D."/>
            <person name="Dechmann D.K.N."/>
            <person name="Locatelli A.G."/>
            <person name="Puechmaille S.J."/>
            <person name="Fedrigo O."/>
            <person name="Jarvis E.D."/>
            <person name="Hiller M."/>
            <person name="Vernes S.C."/>
            <person name="Myers E.W."/>
            <person name="Teeling E.C."/>
        </authorList>
    </citation>
    <scope>NUCLEOTIDE SEQUENCE [LARGE SCALE GENOMIC DNA]</scope>
    <source>
        <strain evidence="2">MMyoMyo1</strain>
        <tissue evidence="2">Flight muscle</tissue>
    </source>
</reference>
<name>A0A7J7QUR4_MYOMY</name>
<feature type="region of interest" description="Disordered" evidence="1">
    <location>
        <begin position="1"/>
        <end position="76"/>
    </location>
</feature>
<comment type="caution">
    <text evidence="2">The sequence shown here is derived from an EMBL/GenBank/DDBJ whole genome shotgun (WGS) entry which is preliminary data.</text>
</comment>
<protein>
    <submittedName>
        <fullName evidence="2">Uncharacterized protein</fullName>
    </submittedName>
</protein>
<gene>
    <name evidence="2" type="ORF">mMyoMyo1_011565</name>
</gene>
<evidence type="ECO:0000256" key="1">
    <source>
        <dbReference type="SAM" id="MobiDB-lite"/>
    </source>
</evidence>
<feature type="compositionally biased region" description="Polar residues" evidence="1">
    <location>
        <begin position="40"/>
        <end position="60"/>
    </location>
</feature>
<proteinExistence type="predicted"/>
<evidence type="ECO:0000313" key="2">
    <source>
        <dbReference type="EMBL" id="KAF6267455.1"/>
    </source>
</evidence>
<sequence length="157" mass="16784">MCLTRGSNPPPGYLPDGNGTESFGAGEGRPKEWIPPTTPTPGHTASSPGGTFMTSARTCQGSGGGPRWGSPSSPHPVRLAEAEMLGADSDHQEKRKRVAWLRVAGAGSRRQEDQKRVVFASPLALRTGAKTREAGSFGSKSFFEIRAQGYVFIVFFF</sequence>
<keyword evidence="3" id="KW-1185">Reference proteome</keyword>
<dbReference type="AlphaFoldDB" id="A0A7J7QUR4"/>
<evidence type="ECO:0000313" key="3">
    <source>
        <dbReference type="Proteomes" id="UP000527355"/>
    </source>
</evidence>